<reference evidence="3" key="1">
    <citation type="journal article" date="2019" name="Int. J. Syst. Evol. Microbiol.">
        <title>The Global Catalogue of Microorganisms (GCM) 10K type strain sequencing project: providing services to taxonomists for standard genome sequencing and annotation.</title>
        <authorList>
            <consortium name="The Broad Institute Genomics Platform"/>
            <consortium name="The Broad Institute Genome Sequencing Center for Infectious Disease"/>
            <person name="Wu L."/>
            <person name="Ma J."/>
        </authorList>
    </citation>
    <scope>NUCLEOTIDE SEQUENCE [LARGE SCALE GENOMIC DNA]</scope>
    <source>
        <strain evidence="3">CCUG 56108</strain>
    </source>
</reference>
<keyword evidence="3" id="KW-1185">Reference proteome</keyword>
<feature type="transmembrane region" description="Helical" evidence="1">
    <location>
        <begin position="300"/>
        <end position="319"/>
    </location>
</feature>
<evidence type="ECO:0000313" key="2">
    <source>
        <dbReference type="EMBL" id="MFD1300496.1"/>
    </source>
</evidence>
<keyword evidence="1" id="KW-0472">Membrane</keyword>
<feature type="transmembrane region" description="Helical" evidence="1">
    <location>
        <begin position="25"/>
        <end position="50"/>
    </location>
</feature>
<comment type="caution">
    <text evidence="2">The sequence shown here is derived from an EMBL/GenBank/DDBJ whole genome shotgun (WGS) entry which is preliminary data.</text>
</comment>
<keyword evidence="1" id="KW-1133">Transmembrane helix</keyword>
<dbReference type="Proteomes" id="UP001597176">
    <property type="component" value="Unassembled WGS sequence"/>
</dbReference>
<evidence type="ECO:0000256" key="1">
    <source>
        <dbReference type="SAM" id="Phobius"/>
    </source>
</evidence>
<name>A0ABW3WVB9_9HYPH</name>
<feature type="transmembrane region" description="Helical" evidence="1">
    <location>
        <begin position="105"/>
        <end position="125"/>
    </location>
</feature>
<keyword evidence="1" id="KW-0812">Transmembrane</keyword>
<feature type="transmembrane region" description="Helical" evidence="1">
    <location>
        <begin position="221"/>
        <end position="239"/>
    </location>
</feature>
<feature type="transmembrane region" description="Helical" evidence="1">
    <location>
        <begin position="352"/>
        <end position="375"/>
    </location>
</feature>
<dbReference type="EMBL" id="JBHTND010000002">
    <property type="protein sequence ID" value="MFD1300496.1"/>
    <property type="molecule type" value="Genomic_DNA"/>
</dbReference>
<dbReference type="RefSeq" id="WP_379039640.1">
    <property type="nucleotide sequence ID" value="NZ_JBHTND010000002.1"/>
</dbReference>
<feature type="transmembrane region" description="Helical" evidence="1">
    <location>
        <begin position="145"/>
        <end position="169"/>
    </location>
</feature>
<feature type="transmembrane region" description="Helical" evidence="1">
    <location>
        <begin position="181"/>
        <end position="201"/>
    </location>
</feature>
<organism evidence="2 3">
    <name type="scientific">Methylobacterium marchantiae</name>
    <dbReference type="NCBI Taxonomy" id="600331"/>
    <lineage>
        <taxon>Bacteria</taxon>
        <taxon>Pseudomonadati</taxon>
        <taxon>Pseudomonadota</taxon>
        <taxon>Alphaproteobacteria</taxon>
        <taxon>Hyphomicrobiales</taxon>
        <taxon>Methylobacteriaceae</taxon>
        <taxon>Methylobacterium</taxon>
    </lineage>
</organism>
<feature type="transmembrane region" description="Helical" evidence="1">
    <location>
        <begin position="271"/>
        <end position="294"/>
    </location>
</feature>
<sequence length="527" mass="56529">MVAERVSPAERSSIDAAGLWSASPLALAVFALLFAVALLPVLAMPIPAMVDYPNHLARMHILVRDGTPASHPFYRVTWAFYPNLAMDLVVPRIARLTGVESATRLFLLASQILTVTGACAIEFAVKRRFQVSGFLALMVLYSVPFAWGFVNFQFALGLALWGVAAWITLQDRGWALRLASHTLFVALLFGSHLFALGLYGFTLGMHEMWRARSRHPPLRETVLRFLALALPALLAFGVMRASGGSVGQEGTAWNGQAKLIMAFATLNGYDLWLSAAGTIILVGLTALLALRGAFRPVQSGYWLAAGLACLFVVLPSRLFDTAFVDLRVTVAALLIVPGFIVVSPPSRAWGRIAGAAILGLTVANVSCALAIAAIYRGEYAALLTSFEQLKPGSRVLVGHSGSGKDPPLDDLADYPIYNAATLAVAYADAFVPTLFTSIGKQPVTVIDAYRPLAVPYGGPTPTAILREVAEGRPSDEAPGYTRAWTKDFDYLYVVGPSAPNPMPGLLVPLAASSRFALYRIEKPGPSE</sequence>
<accession>A0ABW3WVB9</accession>
<feature type="transmembrane region" description="Helical" evidence="1">
    <location>
        <begin position="326"/>
        <end position="346"/>
    </location>
</feature>
<evidence type="ECO:0008006" key="4">
    <source>
        <dbReference type="Google" id="ProtNLM"/>
    </source>
</evidence>
<protein>
    <recommendedName>
        <fullName evidence="4">Glycosyltransferase RgtA/B/C/D-like domain-containing protein</fullName>
    </recommendedName>
</protein>
<evidence type="ECO:0000313" key="3">
    <source>
        <dbReference type="Proteomes" id="UP001597176"/>
    </source>
</evidence>
<gene>
    <name evidence="2" type="ORF">ACFQ4G_02705</name>
</gene>
<proteinExistence type="predicted"/>